<evidence type="ECO:0000313" key="3">
    <source>
        <dbReference type="Proteomes" id="UP001575105"/>
    </source>
</evidence>
<name>A0ABV4UA42_9BACT</name>
<dbReference type="Proteomes" id="UP001575105">
    <property type="component" value="Unassembled WGS sequence"/>
</dbReference>
<dbReference type="Pfam" id="PF12728">
    <property type="entry name" value="HTH_17"/>
    <property type="match status" value="1"/>
</dbReference>
<dbReference type="Gene3D" id="1.10.238.160">
    <property type="match status" value="1"/>
</dbReference>
<sequence length="57" mass="6397">MKLKDVADRLGGICVRGVRRLVQRGELPAPVKVGGRSCLFESDVQTYLERLKRGRGR</sequence>
<comment type="caution">
    <text evidence="2">The sequence shown here is derived from an EMBL/GenBank/DDBJ whole genome shotgun (WGS) entry which is preliminary data.</text>
</comment>
<proteinExistence type="predicted"/>
<evidence type="ECO:0000313" key="2">
    <source>
        <dbReference type="EMBL" id="MFA9480469.1"/>
    </source>
</evidence>
<protein>
    <submittedName>
        <fullName evidence="2">Helix-turn-helix transcriptional regulator</fullName>
    </submittedName>
</protein>
<organism evidence="2 3">
    <name type="scientific">Natronomicrosphaera hydrolytica</name>
    <dbReference type="NCBI Taxonomy" id="3242702"/>
    <lineage>
        <taxon>Bacteria</taxon>
        <taxon>Pseudomonadati</taxon>
        <taxon>Planctomycetota</taxon>
        <taxon>Phycisphaerae</taxon>
        <taxon>Phycisphaerales</taxon>
        <taxon>Phycisphaeraceae</taxon>
        <taxon>Natronomicrosphaera</taxon>
    </lineage>
</organism>
<feature type="domain" description="Helix-turn-helix" evidence="1">
    <location>
        <begin position="2"/>
        <end position="50"/>
    </location>
</feature>
<keyword evidence="3" id="KW-1185">Reference proteome</keyword>
<accession>A0ABV4UA42</accession>
<dbReference type="EMBL" id="JBGUBD010000024">
    <property type="protein sequence ID" value="MFA9480469.1"/>
    <property type="molecule type" value="Genomic_DNA"/>
</dbReference>
<dbReference type="RefSeq" id="WP_425347389.1">
    <property type="nucleotide sequence ID" value="NZ_JBGUBD010000024.1"/>
</dbReference>
<gene>
    <name evidence="2" type="ORF">ACERK3_19555</name>
</gene>
<reference evidence="2 3" key="1">
    <citation type="submission" date="2024-08" db="EMBL/GenBank/DDBJ databases">
        <title>Whole-genome sequencing of halo(alkali)philic microorganisms from hypersaline lakes.</title>
        <authorList>
            <person name="Sorokin D.Y."/>
            <person name="Merkel A.Y."/>
            <person name="Messina E."/>
            <person name="Yakimov M."/>
        </authorList>
    </citation>
    <scope>NUCLEOTIDE SEQUENCE [LARGE SCALE GENOMIC DNA]</scope>
    <source>
        <strain evidence="2 3">AB-hyl4</strain>
    </source>
</reference>
<evidence type="ECO:0000259" key="1">
    <source>
        <dbReference type="Pfam" id="PF12728"/>
    </source>
</evidence>
<dbReference type="InterPro" id="IPR041657">
    <property type="entry name" value="HTH_17"/>
</dbReference>